<feature type="transmembrane region" description="Helical" evidence="1">
    <location>
        <begin position="52"/>
        <end position="71"/>
    </location>
</feature>
<organism evidence="3">
    <name type="scientific">Bacillus subtilis</name>
    <dbReference type="NCBI Taxonomy" id="1423"/>
    <lineage>
        <taxon>Bacteria</taxon>
        <taxon>Bacillati</taxon>
        <taxon>Bacillota</taxon>
        <taxon>Bacilli</taxon>
        <taxon>Bacillales</taxon>
        <taxon>Bacillaceae</taxon>
        <taxon>Bacillus</taxon>
    </lineage>
</organism>
<dbReference type="EMBL" id="GQ981473">
    <property type="protein sequence ID" value="ACX94483.1"/>
    <property type="molecule type" value="Genomic_DNA"/>
</dbReference>
<feature type="transmembrane region" description="Helical" evidence="1">
    <location>
        <begin position="83"/>
        <end position="107"/>
    </location>
</feature>
<keyword evidence="1" id="KW-0472">Membrane</keyword>
<proteinExistence type="predicted"/>
<evidence type="ECO:0000313" key="3">
    <source>
        <dbReference type="EMBL" id="ACX94483.1"/>
    </source>
</evidence>
<dbReference type="Pfam" id="PF14317">
    <property type="entry name" value="YcxB"/>
    <property type="match status" value="1"/>
</dbReference>
<keyword evidence="1" id="KW-0812">Transmembrane</keyword>
<reference evidence="3" key="1">
    <citation type="submission" date="2009-09" db="EMBL/GenBank/DDBJ databases">
        <title>ycxA involved in positively regulating surfactin synthesis in Bacillus subtilis OKB105.</title>
        <authorList>
            <person name="Liu J."/>
            <person name="Gao X."/>
        </authorList>
    </citation>
    <scope>NUCLEOTIDE SEQUENCE</scope>
    <source>
        <strain evidence="3">C1</strain>
    </source>
</reference>
<keyword evidence="1" id="KW-1133">Transmembrane helix</keyword>
<feature type="domain" description="YcxB-like C-terminal" evidence="2">
    <location>
        <begin position="128"/>
        <end position="187"/>
    </location>
</feature>
<dbReference type="AlphaFoldDB" id="D0UYF0"/>
<accession>D0UYF0</accession>
<evidence type="ECO:0000256" key="1">
    <source>
        <dbReference type="SAM" id="Phobius"/>
    </source>
</evidence>
<evidence type="ECO:0000259" key="2">
    <source>
        <dbReference type="Pfam" id="PF14317"/>
    </source>
</evidence>
<dbReference type="InterPro" id="IPR025588">
    <property type="entry name" value="YcxB-like_C"/>
</dbReference>
<name>D0UYF0_BACIU</name>
<protein>
    <submittedName>
        <fullName evidence="3">YcxB</fullName>
    </submittedName>
</protein>
<sequence>MRNDARLKGKTWFEVYIYCMVQYASESINLPGEITFKDIREIFFYQIGKISFFYFLLFCAIFTAVHSINGWPRLVFGSDALNLFVNGTLILVMSVLFTLLLLLLLYVKFSRAYKKNERIQSKRTYTLNQEGIRICSKKYDLIFNWDEITAVFEYKKIFRINTSSGQYIAIPKRFFHSKEEMNRFRGIILKNTETIKVKWKKDQH</sequence>